<evidence type="ECO:0000313" key="1">
    <source>
        <dbReference type="EMBL" id="CAF4182523.1"/>
    </source>
</evidence>
<feature type="non-terminal residue" evidence="2">
    <location>
        <position position="1"/>
    </location>
</feature>
<dbReference type="Proteomes" id="UP000681720">
    <property type="component" value="Unassembled WGS sequence"/>
</dbReference>
<protein>
    <submittedName>
        <fullName evidence="2">Uncharacterized protein</fullName>
    </submittedName>
</protein>
<evidence type="ECO:0000313" key="3">
    <source>
        <dbReference type="Proteomes" id="UP000681720"/>
    </source>
</evidence>
<dbReference type="EMBL" id="CAJOBI010015422">
    <property type="protein sequence ID" value="CAF4182523.1"/>
    <property type="molecule type" value="Genomic_DNA"/>
</dbReference>
<proteinExistence type="predicted"/>
<sequence length="36" mass="3967">AVTPIMALKQIISLIHLYTAALDMAAIDEAERARQK</sequence>
<evidence type="ECO:0000313" key="2">
    <source>
        <dbReference type="EMBL" id="CAF4197438.1"/>
    </source>
</evidence>
<reference evidence="2" key="1">
    <citation type="submission" date="2021-02" db="EMBL/GenBank/DDBJ databases">
        <authorList>
            <person name="Nowell W R."/>
        </authorList>
    </citation>
    <scope>NUCLEOTIDE SEQUENCE</scope>
</reference>
<dbReference type="AlphaFoldDB" id="A0A8S2S0T8"/>
<dbReference type="EMBL" id="CAJOBJ010018331">
    <property type="protein sequence ID" value="CAF4197438.1"/>
    <property type="molecule type" value="Genomic_DNA"/>
</dbReference>
<gene>
    <name evidence="2" type="ORF">GIL414_LOCUS21472</name>
    <name evidence="1" type="ORF">SMN809_LOCUS21083</name>
</gene>
<comment type="caution">
    <text evidence="2">The sequence shown here is derived from an EMBL/GenBank/DDBJ whole genome shotgun (WGS) entry which is preliminary data.</text>
</comment>
<organism evidence="2 3">
    <name type="scientific">Rotaria magnacalcarata</name>
    <dbReference type="NCBI Taxonomy" id="392030"/>
    <lineage>
        <taxon>Eukaryota</taxon>
        <taxon>Metazoa</taxon>
        <taxon>Spiralia</taxon>
        <taxon>Gnathifera</taxon>
        <taxon>Rotifera</taxon>
        <taxon>Eurotatoria</taxon>
        <taxon>Bdelloidea</taxon>
        <taxon>Philodinida</taxon>
        <taxon>Philodinidae</taxon>
        <taxon>Rotaria</taxon>
    </lineage>
</organism>
<name>A0A8S2S0T8_9BILA</name>
<dbReference type="Proteomes" id="UP000676336">
    <property type="component" value="Unassembled WGS sequence"/>
</dbReference>
<accession>A0A8S2S0T8</accession>